<reference evidence="2 3" key="1">
    <citation type="submission" date="2018-08" db="EMBL/GenBank/DDBJ databases">
        <title>Comamonas testosteroni strain SWCO2.</title>
        <authorList>
            <person name="Jiang N."/>
            <person name="Zhang X.Z."/>
        </authorList>
    </citation>
    <scope>NUCLEOTIDE SEQUENCE [LARGE SCALE GENOMIC DNA]</scope>
    <source>
        <strain evidence="2 3">SWCO2</strain>
    </source>
</reference>
<proteinExistence type="predicted"/>
<evidence type="ECO:0000313" key="3">
    <source>
        <dbReference type="Proteomes" id="UP000261948"/>
    </source>
</evidence>
<dbReference type="AlphaFoldDB" id="A0A373FQY4"/>
<dbReference type="EMBL" id="QURR01000003">
    <property type="protein sequence ID" value="RGE46287.1"/>
    <property type="molecule type" value="Genomic_DNA"/>
</dbReference>
<keyword evidence="1" id="KW-0812">Transmembrane</keyword>
<organism evidence="2 3">
    <name type="scientific">Comamonas testosteroni</name>
    <name type="common">Pseudomonas testosteroni</name>
    <dbReference type="NCBI Taxonomy" id="285"/>
    <lineage>
        <taxon>Bacteria</taxon>
        <taxon>Pseudomonadati</taxon>
        <taxon>Pseudomonadota</taxon>
        <taxon>Betaproteobacteria</taxon>
        <taxon>Burkholderiales</taxon>
        <taxon>Comamonadaceae</taxon>
        <taxon>Comamonas</taxon>
    </lineage>
</organism>
<accession>A0A373FQY4</accession>
<name>A0A373FQY4_COMTE</name>
<dbReference type="OrthoDB" id="8667256at2"/>
<dbReference type="Proteomes" id="UP000261948">
    <property type="component" value="Unassembled WGS sequence"/>
</dbReference>
<sequence>MHIAMVILGGLVQLGLFILFGWLWGNSAANMALAAKWFVPLWCVIAAVNMWVGVTHAGYTVRQEAPILLLNILVPAAVAMFAAWRLSHV</sequence>
<gene>
    <name evidence="2" type="ORF">DZC30_03425</name>
</gene>
<protein>
    <recommendedName>
        <fullName evidence="4">Transmembrane protein</fullName>
    </recommendedName>
</protein>
<feature type="transmembrane region" description="Helical" evidence="1">
    <location>
        <begin position="37"/>
        <end position="59"/>
    </location>
</feature>
<feature type="transmembrane region" description="Helical" evidence="1">
    <location>
        <begin position="65"/>
        <end position="84"/>
    </location>
</feature>
<keyword evidence="1" id="KW-1133">Transmembrane helix</keyword>
<evidence type="ECO:0000256" key="1">
    <source>
        <dbReference type="SAM" id="Phobius"/>
    </source>
</evidence>
<feature type="transmembrane region" description="Helical" evidence="1">
    <location>
        <begin position="6"/>
        <end position="25"/>
    </location>
</feature>
<comment type="caution">
    <text evidence="2">The sequence shown here is derived from an EMBL/GenBank/DDBJ whole genome shotgun (WGS) entry which is preliminary data.</text>
</comment>
<evidence type="ECO:0008006" key="4">
    <source>
        <dbReference type="Google" id="ProtNLM"/>
    </source>
</evidence>
<keyword evidence="1" id="KW-0472">Membrane</keyword>
<evidence type="ECO:0000313" key="2">
    <source>
        <dbReference type="EMBL" id="RGE46287.1"/>
    </source>
</evidence>
<keyword evidence="3" id="KW-1185">Reference proteome</keyword>